<dbReference type="GO" id="GO:0004360">
    <property type="term" value="F:glutamine-fructose-6-phosphate transaminase (isomerizing) activity"/>
    <property type="evidence" value="ECO:0007669"/>
    <property type="project" value="UniProtKB-UniRule"/>
</dbReference>
<feature type="domain" description="Glutamine amidotransferase type-2" evidence="10">
    <location>
        <begin position="2"/>
        <end position="213"/>
    </location>
</feature>
<dbReference type="Proteomes" id="UP001524383">
    <property type="component" value="Unassembled WGS sequence"/>
</dbReference>
<dbReference type="PANTHER" id="PTHR10937">
    <property type="entry name" value="GLUCOSAMINE--FRUCTOSE-6-PHOSPHATE AMINOTRANSFERASE, ISOMERIZING"/>
    <property type="match status" value="1"/>
</dbReference>
<dbReference type="EC" id="2.6.1.16" evidence="2 9"/>
<comment type="function">
    <text evidence="8 9">Catalyzes the first step in hexosamine metabolism, converting fructose-6P into glucosamine-6P using glutamine as a nitrogen source.</text>
</comment>
<name>A0ABD4TL55_9EURY</name>
<evidence type="ECO:0000256" key="1">
    <source>
        <dbReference type="ARBA" id="ARBA00001031"/>
    </source>
</evidence>
<dbReference type="NCBIfam" id="NF001484">
    <property type="entry name" value="PRK00331.1"/>
    <property type="match status" value="1"/>
</dbReference>
<evidence type="ECO:0000259" key="11">
    <source>
        <dbReference type="PROSITE" id="PS51464"/>
    </source>
</evidence>
<protein>
    <recommendedName>
        <fullName evidence="3 9">Glutamine--fructose-6-phosphate aminotransferase [isomerizing]</fullName>
        <ecNumber evidence="2 9">2.6.1.16</ecNumber>
    </recommendedName>
    <alternativeName>
        <fullName evidence="9">D-fructose-6-phosphate amidotransferase</fullName>
    </alternativeName>
    <alternativeName>
        <fullName evidence="9">GFAT</fullName>
    </alternativeName>
    <alternativeName>
        <fullName evidence="9">Glucosamine-6-phosphate synthase</fullName>
    </alternativeName>
    <alternativeName>
        <fullName evidence="9">Hexosephosphate aminotransferase</fullName>
    </alternativeName>
    <alternativeName>
        <fullName evidence="9">L-glutamine--D-fructose-6-phosphate amidotransferase</fullName>
    </alternativeName>
</protein>
<dbReference type="InterPro" id="IPR005855">
    <property type="entry name" value="GFAT"/>
</dbReference>
<evidence type="ECO:0000313" key="12">
    <source>
        <dbReference type="EMBL" id="MCQ1539171.1"/>
    </source>
</evidence>
<evidence type="ECO:0000256" key="7">
    <source>
        <dbReference type="ARBA" id="ARBA00022962"/>
    </source>
</evidence>
<evidence type="ECO:0000259" key="10">
    <source>
        <dbReference type="PROSITE" id="PS51278"/>
    </source>
</evidence>
<sequence>MCGIVGYIGRRQAARIIIDGLKKLEYRGYDSFGLATLNGDISLAKKGGRISDAGSNTAGLSGRIGIGHTRWATHGIPNDQNAHPHLDCTGKIAVVHNGIIENYAELRRDLTARGHTFRSDTDTEVISHLVEEHFQGDLSSAVAEVLPLLEGSYAILVIAEGDDRIIAARKASPLVIGIGDRELFCASDVTPLIDHTRRVIYLDDGDCAVLSCSGCLITTGGEQVSRPVEEVDWDIMDARKGGFAHYMQKEIFEQPQVFYNTVHAVRESPEALAYFVGSRMSLMIVACGSSYHAALLYKYLIESYCDIPVRVEIGSEFKYYAPPLTVPVIGITQSGETADTLAALKMAKAWGCPTIAITNVVGSSVTRIADATIYTRAGPEMSVAATKSFIAQLAAGLQITAFLSDNTALEMELNRVNIMIEDTLTIEVEDAVALCCTAQSIFFIGRGLYYPVALEGALKMKEISYIHAEGYAAGELKHGPFALLSPDTPVIALAMPGKTYPVMISNIKEIKARGAPVIGIGIAGDSELPEIVDLFIPLPPCNEVAGIAMASVMLQRLAYYVADGLGCDIDKPRNLAKSVTVE</sequence>
<feature type="initiator methionine" description="Removed" evidence="9">
    <location>
        <position position="1"/>
    </location>
</feature>
<evidence type="ECO:0000256" key="9">
    <source>
        <dbReference type="HAMAP-Rule" id="MF_00164"/>
    </source>
</evidence>
<keyword evidence="4 9" id="KW-0032">Aminotransferase</keyword>
<dbReference type="CDD" id="cd05008">
    <property type="entry name" value="SIS_GlmS_GlmD_1"/>
    <property type="match status" value="1"/>
</dbReference>
<feature type="active site" description="For Fru-6P isomerization activity" evidence="9">
    <location>
        <position position="577"/>
    </location>
</feature>
<dbReference type="HAMAP" id="MF_00164">
    <property type="entry name" value="GlmS"/>
    <property type="match status" value="1"/>
</dbReference>
<dbReference type="PROSITE" id="PS51464">
    <property type="entry name" value="SIS"/>
    <property type="match status" value="2"/>
</dbReference>
<dbReference type="Gene3D" id="3.40.50.10490">
    <property type="entry name" value="Glucose-6-phosphate isomerase like protein, domain 1"/>
    <property type="match status" value="2"/>
</dbReference>
<dbReference type="CDD" id="cd05009">
    <property type="entry name" value="SIS_GlmS_GlmD_2"/>
    <property type="match status" value="1"/>
</dbReference>
<dbReference type="SUPFAM" id="SSF56235">
    <property type="entry name" value="N-terminal nucleophile aminohydrolases (Ntn hydrolases)"/>
    <property type="match status" value="1"/>
</dbReference>
<comment type="subcellular location">
    <subcellularLocation>
        <location evidence="9">Cytoplasm</location>
    </subcellularLocation>
</comment>
<dbReference type="CDD" id="cd00714">
    <property type="entry name" value="GFAT"/>
    <property type="match status" value="1"/>
</dbReference>
<dbReference type="InterPro" id="IPR035490">
    <property type="entry name" value="GlmS/FrlB_SIS"/>
</dbReference>
<evidence type="ECO:0000256" key="4">
    <source>
        <dbReference type="ARBA" id="ARBA00022576"/>
    </source>
</evidence>
<dbReference type="FunFam" id="3.60.20.10:FF:000006">
    <property type="entry name" value="Glutamine--fructose-6-phosphate aminotransferase [isomerizing]"/>
    <property type="match status" value="1"/>
</dbReference>
<dbReference type="PROSITE" id="PS51278">
    <property type="entry name" value="GATASE_TYPE_2"/>
    <property type="match status" value="1"/>
</dbReference>
<reference evidence="12 13" key="1">
    <citation type="submission" date="2019-08" db="EMBL/GenBank/DDBJ databases">
        <authorList>
            <person name="Chen S.-C."/>
            <person name="Lai M.-C."/>
            <person name="You Y.-T."/>
        </authorList>
    </citation>
    <scope>NUCLEOTIDE SEQUENCE [LARGE SCALE GENOMIC DNA]</scope>
    <source>
        <strain evidence="12 13">P2F9704a</strain>
    </source>
</reference>
<dbReference type="GO" id="GO:0005737">
    <property type="term" value="C:cytoplasm"/>
    <property type="evidence" value="ECO:0007669"/>
    <property type="project" value="UniProtKB-SubCell"/>
</dbReference>
<dbReference type="InterPro" id="IPR046348">
    <property type="entry name" value="SIS_dom_sf"/>
</dbReference>
<dbReference type="EMBL" id="VOTZ01000021">
    <property type="protein sequence ID" value="MCQ1539171.1"/>
    <property type="molecule type" value="Genomic_DNA"/>
</dbReference>
<dbReference type="InterPro" id="IPR029055">
    <property type="entry name" value="Ntn_hydrolases_N"/>
</dbReference>
<dbReference type="InterPro" id="IPR001347">
    <property type="entry name" value="SIS_dom"/>
</dbReference>
<dbReference type="Pfam" id="PF01380">
    <property type="entry name" value="SIS"/>
    <property type="match status" value="2"/>
</dbReference>
<accession>A0ABD4TL55</accession>
<comment type="catalytic activity">
    <reaction evidence="1 9">
        <text>D-fructose 6-phosphate + L-glutamine = D-glucosamine 6-phosphate + L-glutamate</text>
        <dbReference type="Rhea" id="RHEA:13237"/>
        <dbReference type="ChEBI" id="CHEBI:29985"/>
        <dbReference type="ChEBI" id="CHEBI:58359"/>
        <dbReference type="ChEBI" id="CHEBI:58725"/>
        <dbReference type="ChEBI" id="CHEBI:61527"/>
        <dbReference type="EC" id="2.6.1.16"/>
    </reaction>
</comment>
<proteinExistence type="inferred from homology"/>
<dbReference type="GO" id="GO:0005975">
    <property type="term" value="P:carbohydrate metabolic process"/>
    <property type="evidence" value="ECO:0007669"/>
    <property type="project" value="UniProtKB-UniRule"/>
</dbReference>
<dbReference type="Pfam" id="PF13522">
    <property type="entry name" value="GATase_6"/>
    <property type="match status" value="1"/>
</dbReference>
<evidence type="ECO:0000256" key="2">
    <source>
        <dbReference type="ARBA" id="ARBA00012916"/>
    </source>
</evidence>
<feature type="domain" description="SIS" evidence="11">
    <location>
        <begin position="428"/>
        <end position="572"/>
    </location>
</feature>
<keyword evidence="5 9" id="KW-0808">Transferase</keyword>
<dbReference type="AlphaFoldDB" id="A0ABD4TL55"/>
<dbReference type="InterPro" id="IPR017932">
    <property type="entry name" value="GATase_2_dom"/>
</dbReference>
<evidence type="ECO:0000256" key="6">
    <source>
        <dbReference type="ARBA" id="ARBA00022737"/>
    </source>
</evidence>
<organism evidence="12 13">
    <name type="scientific">Methanocalculus taiwanensis</name>
    <dbReference type="NCBI Taxonomy" id="106207"/>
    <lineage>
        <taxon>Archaea</taxon>
        <taxon>Methanobacteriati</taxon>
        <taxon>Methanobacteriota</taxon>
        <taxon>Stenosarchaea group</taxon>
        <taxon>Methanomicrobia</taxon>
        <taxon>Methanomicrobiales</taxon>
        <taxon>Methanocalculaceae</taxon>
        <taxon>Methanocalculus</taxon>
    </lineage>
</organism>
<dbReference type="RefSeq" id="WP_255333137.1">
    <property type="nucleotide sequence ID" value="NZ_VOTZ01000021.1"/>
</dbReference>
<evidence type="ECO:0000256" key="8">
    <source>
        <dbReference type="ARBA" id="ARBA00055466"/>
    </source>
</evidence>
<comment type="subunit">
    <text evidence="9">Homodimer.</text>
</comment>
<keyword evidence="7" id="KW-0315">Glutamine amidotransferase</keyword>
<dbReference type="InterPro" id="IPR035466">
    <property type="entry name" value="GlmS/AgaS_SIS"/>
</dbReference>
<dbReference type="InterPro" id="IPR047084">
    <property type="entry name" value="GFAT_N"/>
</dbReference>
<dbReference type="PANTHER" id="PTHR10937:SF0">
    <property type="entry name" value="GLUTAMINE--FRUCTOSE-6-PHOSPHATE TRANSAMINASE (ISOMERIZING)"/>
    <property type="match status" value="1"/>
</dbReference>
<evidence type="ECO:0000256" key="3">
    <source>
        <dbReference type="ARBA" id="ARBA00016090"/>
    </source>
</evidence>
<evidence type="ECO:0000256" key="5">
    <source>
        <dbReference type="ARBA" id="ARBA00022679"/>
    </source>
</evidence>
<evidence type="ECO:0000313" key="13">
    <source>
        <dbReference type="Proteomes" id="UP001524383"/>
    </source>
</evidence>
<gene>
    <name evidence="9 12" type="primary">glmS</name>
    <name evidence="12" type="ORF">FTO68_09285</name>
</gene>
<dbReference type="Gene3D" id="3.60.20.10">
    <property type="entry name" value="Glutamine Phosphoribosylpyrophosphate, subunit 1, domain 1"/>
    <property type="match status" value="1"/>
</dbReference>
<keyword evidence="6" id="KW-0677">Repeat</keyword>
<comment type="caution">
    <text evidence="12">The sequence shown here is derived from an EMBL/GenBank/DDBJ whole genome shotgun (WGS) entry which is preliminary data.</text>
</comment>
<dbReference type="NCBIfam" id="TIGR01135">
    <property type="entry name" value="glmS"/>
    <property type="match status" value="1"/>
</dbReference>
<feature type="active site" description="Nucleophile; for GATase activity" evidence="9">
    <location>
        <position position="2"/>
    </location>
</feature>
<dbReference type="SUPFAM" id="SSF53697">
    <property type="entry name" value="SIS domain"/>
    <property type="match status" value="1"/>
</dbReference>
<feature type="domain" description="SIS" evidence="11">
    <location>
        <begin position="272"/>
        <end position="418"/>
    </location>
</feature>
<keyword evidence="13" id="KW-1185">Reference proteome</keyword>
<keyword evidence="9" id="KW-0963">Cytoplasm</keyword>